<dbReference type="InterPro" id="IPR004875">
    <property type="entry name" value="DDE_SF_endonuclease_dom"/>
</dbReference>
<reference evidence="2" key="1">
    <citation type="submission" date="2019-06" db="EMBL/GenBank/DDBJ databases">
        <title>Genomics analysis of Aphanomyces spp. identifies a new class of oomycete effector associated with host adaptation.</title>
        <authorList>
            <person name="Gaulin E."/>
        </authorList>
    </citation>
    <scope>NUCLEOTIDE SEQUENCE</scope>
    <source>
        <strain evidence="2">CBS 578.67</strain>
    </source>
</reference>
<evidence type="ECO:0000259" key="1">
    <source>
        <dbReference type="Pfam" id="PF03184"/>
    </source>
</evidence>
<gene>
    <name evidence="2" type="ORF">As57867_002551</name>
</gene>
<name>A0A6A4ZTU7_9STRA</name>
<dbReference type="GO" id="GO:0003676">
    <property type="term" value="F:nucleic acid binding"/>
    <property type="evidence" value="ECO:0007669"/>
    <property type="project" value="InterPro"/>
</dbReference>
<proteinExistence type="predicted"/>
<dbReference type="OrthoDB" id="120801at2759"/>
<feature type="non-terminal residue" evidence="2">
    <location>
        <position position="351"/>
    </location>
</feature>
<sequence length="351" mass="40445">MATAKRTARGKCHRHVYPISLKQKALAMTSTMSIRKVGIVLSIPYPTIRNWVKVAKKLHDYKGNKKNTNLPGAGRPTIIPEPEKLLAFMNDRRHQERALTCTHMVNFLKQHKQPWLQLYIARQKEGCVYDHLLRLLQEFCAQHGYTHQQASMFKRVITDLESTRAEFAAQFFNQQGDVPDDCVYNADETAIRHATKVHLVPSRRKSKDFKGREALLPDDCCTDDPTRWPQAATPIRHQRSTWRRIDTKELPSFPSGHYYAVQNKAWMDSSVWQQYLWFVLAEGVQGKSVLVLDNFESHVSDEGKETAALLEYDVCALPPNATSHCQPFDVSIMAPFKRHMRDLWIAEDMIS</sequence>
<comment type="caution">
    <text evidence="2">The sequence shown here is derived from an EMBL/GenBank/DDBJ whole genome shotgun (WGS) entry which is preliminary data.</text>
</comment>
<evidence type="ECO:0000313" key="2">
    <source>
        <dbReference type="EMBL" id="KAF0716983.1"/>
    </source>
</evidence>
<feature type="domain" description="DDE-1" evidence="1">
    <location>
        <begin position="254"/>
        <end position="346"/>
    </location>
</feature>
<accession>A0A6A4ZTU7</accession>
<dbReference type="AlphaFoldDB" id="A0A6A4ZTU7"/>
<organism evidence="2">
    <name type="scientific">Aphanomyces stellatus</name>
    <dbReference type="NCBI Taxonomy" id="120398"/>
    <lineage>
        <taxon>Eukaryota</taxon>
        <taxon>Sar</taxon>
        <taxon>Stramenopiles</taxon>
        <taxon>Oomycota</taxon>
        <taxon>Saprolegniomycetes</taxon>
        <taxon>Saprolegniales</taxon>
        <taxon>Verrucalvaceae</taxon>
        <taxon>Aphanomyces</taxon>
    </lineage>
</organism>
<dbReference type="EMBL" id="VJMH01000320">
    <property type="protein sequence ID" value="KAF0716983.1"/>
    <property type="molecule type" value="Genomic_DNA"/>
</dbReference>
<protein>
    <recommendedName>
        <fullName evidence="1">DDE-1 domain-containing protein</fullName>
    </recommendedName>
</protein>
<dbReference type="Pfam" id="PF03184">
    <property type="entry name" value="DDE_1"/>
    <property type="match status" value="1"/>
</dbReference>